<dbReference type="RefSeq" id="WP_226729376.1">
    <property type="nucleotide sequence ID" value="NZ_JAJAUY010000116.1"/>
</dbReference>
<evidence type="ECO:0000313" key="3">
    <source>
        <dbReference type="Proteomes" id="UP001199054"/>
    </source>
</evidence>
<evidence type="ECO:0008006" key="4">
    <source>
        <dbReference type="Google" id="ProtNLM"/>
    </source>
</evidence>
<feature type="region of interest" description="Disordered" evidence="1">
    <location>
        <begin position="1"/>
        <end position="31"/>
    </location>
</feature>
<comment type="caution">
    <text evidence="2">The sequence shown here is derived from an EMBL/GenBank/DDBJ whole genome shotgun (WGS) entry which is preliminary data.</text>
</comment>
<evidence type="ECO:0000256" key="1">
    <source>
        <dbReference type="SAM" id="MobiDB-lite"/>
    </source>
</evidence>
<reference evidence="2 3" key="1">
    <citation type="submission" date="2021-10" db="EMBL/GenBank/DDBJ databases">
        <title>Streptomyces sp. strain SMC 277, a novel streptomycete isolated from soil.</title>
        <authorList>
            <person name="Chanama M."/>
        </authorList>
    </citation>
    <scope>NUCLEOTIDE SEQUENCE [LARGE SCALE GENOMIC DNA]</scope>
    <source>
        <strain evidence="2 3">SMC 277</strain>
    </source>
</reference>
<protein>
    <recommendedName>
        <fullName evidence="4">DUF3558 domain-containing protein</fullName>
    </recommendedName>
</protein>
<evidence type="ECO:0000313" key="2">
    <source>
        <dbReference type="EMBL" id="MCB5182289.1"/>
    </source>
</evidence>
<dbReference type="EMBL" id="JAJAUY010000116">
    <property type="protein sequence ID" value="MCB5182289.1"/>
    <property type="molecule type" value="Genomic_DNA"/>
</dbReference>
<gene>
    <name evidence="2" type="ORF">LG632_23280</name>
</gene>
<feature type="compositionally biased region" description="Low complexity" evidence="1">
    <location>
        <begin position="19"/>
        <end position="31"/>
    </location>
</feature>
<keyword evidence="3" id="KW-1185">Reference proteome</keyword>
<name>A0ABS8BCM9_9ACTN</name>
<sequence>MITEPEFDGSFDPGDRPSEAASADPALPPASRSRRPWLWSLGGALTASAVWAAGLWAAGVPGPAERPGYRWPEYLCDEFTAPTLSRLTGIELTKHKLDANQPHRAVDWSGCQLSGERDGIRYLAVATVAVHHVTDPGPEFEVARPHDPRYDPWVAQDAMTVEAVPGLGERALLSYDGPYDARLLRVLDGRAVFTLTFSAQPDYREAGPEDIRDPDPKVDFTAAQAAMAEDVRILMRALRT</sequence>
<accession>A0ABS8BCM9</accession>
<organism evidence="2 3">
    <name type="scientific">Streptomyces antimicrobicus</name>
    <dbReference type="NCBI Taxonomy" id="2883108"/>
    <lineage>
        <taxon>Bacteria</taxon>
        <taxon>Bacillati</taxon>
        <taxon>Actinomycetota</taxon>
        <taxon>Actinomycetes</taxon>
        <taxon>Kitasatosporales</taxon>
        <taxon>Streptomycetaceae</taxon>
        <taxon>Streptomyces</taxon>
    </lineage>
</organism>
<proteinExistence type="predicted"/>
<dbReference type="Proteomes" id="UP001199054">
    <property type="component" value="Unassembled WGS sequence"/>
</dbReference>